<keyword evidence="1" id="KW-0732">Signal</keyword>
<protein>
    <submittedName>
        <fullName evidence="2">Uncharacterized protein</fullName>
    </submittedName>
</protein>
<feature type="chain" id="PRO_5019110515" evidence="1">
    <location>
        <begin position="26"/>
        <end position="217"/>
    </location>
</feature>
<evidence type="ECO:0000313" key="2">
    <source>
        <dbReference type="EMBL" id="ROW01149.1"/>
    </source>
</evidence>
<sequence>MMSVRLPLPLLLMATLAPSLTPTAAEDTSPQSTVPVYVPGYRTENWDGLVGSVMTSDRTATTYTVFCSNPDDCRISGPLPFTFAEGPSTFKYSGSVESQLTAIMSCQLASTTAATCTEYSSFGSGFTENNITGPTETTRTVTYSGSDVQWANLTISSHAPASNPAQPTGNDPVETISPSDTAWYFPAATKTSWARGTCEPMSPIMLGFAMVVAALVI</sequence>
<comment type="caution">
    <text evidence="2">The sequence shown here is derived from an EMBL/GenBank/DDBJ whole genome shotgun (WGS) entry which is preliminary data.</text>
</comment>
<dbReference type="PANTHER" id="PTHR40640:SF1">
    <property type="entry name" value="ANCHORED GLYCOPROTEIN, PUTATIVE (AFU_ORTHOLOGUE AFUA_8G04860)-RELATED"/>
    <property type="match status" value="1"/>
</dbReference>
<proteinExistence type="predicted"/>
<organism evidence="2 3">
    <name type="scientific">Cytospora chrysosperma</name>
    <name type="common">Cytospora canker fungus</name>
    <name type="synonym">Sphaeria chrysosperma</name>
    <dbReference type="NCBI Taxonomy" id="252740"/>
    <lineage>
        <taxon>Eukaryota</taxon>
        <taxon>Fungi</taxon>
        <taxon>Dikarya</taxon>
        <taxon>Ascomycota</taxon>
        <taxon>Pezizomycotina</taxon>
        <taxon>Sordariomycetes</taxon>
        <taxon>Sordariomycetidae</taxon>
        <taxon>Diaporthales</taxon>
        <taxon>Cytosporaceae</taxon>
        <taxon>Cytospora</taxon>
    </lineage>
</organism>
<keyword evidence="3" id="KW-1185">Reference proteome</keyword>
<dbReference type="Proteomes" id="UP000284375">
    <property type="component" value="Unassembled WGS sequence"/>
</dbReference>
<feature type="signal peptide" evidence="1">
    <location>
        <begin position="1"/>
        <end position="25"/>
    </location>
</feature>
<dbReference type="PANTHER" id="PTHR40640">
    <property type="entry name" value="ANCHORED GLYCOPROTEIN, PUTATIVE (AFU_ORTHOLOGUE AFUA_8G04860)-RELATED"/>
    <property type="match status" value="1"/>
</dbReference>
<gene>
    <name evidence="2" type="ORF">VSDG_02658</name>
</gene>
<dbReference type="OrthoDB" id="4991875at2759"/>
<name>A0A423WCQ0_CYTCH</name>
<evidence type="ECO:0000313" key="3">
    <source>
        <dbReference type="Proteomes" id="UP000284375"/>
    </source>
</evidence>
<evidence type="ECO:0000256" key="1">
    <source>
        <dbReference type="SAM" id="SignalP"/>
    </source>
</evidence>
<accession>A0A423WCQ0</accession>
<dbReference type="STRING" id="252740.A0A423WCQ0"/>
<dbReference type="AlphaFoldDB" id="A0A423WCQ0"/>
<dbReference type="EMBL" id="LJZO01000007">
    <property type="protein sequence ID" value="ROW01149.1"/>
    <property type="molecule type" value="Genomic_DNA"/>
</dbReference>
<reference evidence="2 3" key="1">
    <citation type="submission" date="2015-09" db="EMBL/GenBank/DDBJ databases">
        <title>Host preference determinants of Valsa canker pathogens revealed by comparative genomics.</title>
        <authorList>
            <person name="Yin Z."/>
            <person name="Huang L."/>
        </authorList>
    </citation>
    <scope>NUCLEOTIDE SEQUENCE [LARGE SCALE GENOMIC DNA]</scope>
    <source>
        <strain evidence="2 3">YSFL</strain>
    </source>
</reference>